<sequence length="257" mass="28595">METRKALEDKAVRLMLLNHAVEGASSSELEADVNLIVGQLLALLLKHQNSTTYFNTAVGSKELQTIYDRLYQLADEYAERVTDELIEAYTQASETFSTEDLGSEVYSLEEELNATRSDLLDEMGVEDLQASFEQIVREAIANIQTSIRYGVALGNFNTVVFEQINKSIKRLTFRFQLITRTLTSKVTNQALFNKYLEVGISYIKWETRPEATPSGTCSVCEGHSHGGANFDGIYPILSMPIMPAHEHCACVAVPVLG</sequence>
<protein>
    <submittedName>
        <fullName evidence="1">Capsid head morphogenesis protein</fullName>
    </submittedName>
</protein>
<reference evidence="1 2" key="1">
    <citation type="journal article" date="2021" name="Microbiol. Resour. Announc.">
        <title>Genome Sequences of Bacteriophages cd2, cd3, and cd4, which Specifically Target Carnobacterium divergens.</title>
        <authorList>
            <person name="Zhang P."/>
            <person name="Britton A.P."/>
            <person name="Visser K.A."/>
            <person name="Welke C.A."/>
            <person name="Wassink H."/>
            <person name="Prins E."/>
            <person name="Yang X."/>
            <person name="Martin-Visscher L.A."/>
        </authorList>
    </citation>
    <scope>NUCLEOTIDE SEQUENCE [LARGE SCALE GENOMIC DNA]</scope>
    <source>
        <strain evidence="2">cd4</strain>
    </source>
</reference>
<gene>
    <name evidence="1" type="ORF">cd4_011</name>
</gene>
<proteinExistence type="predicted"/>
<name>A0AAE7VHX7_9CAUD</name>
<accession>A0AAE7VHX7</accession>
<organism evidence="1 2">
    <name type="scientific">Carnobacterium phage cd4</name>
    <dbReference type="NCBI Taxonomy" id="2849246"/>
    <lineage>
        <taxon>Viruses</taxon>
        <taxon>Duplodnaviria</taxon>
        <taxon>Heunggongvirae</taxon>
        <taxon>Uroviricota</taxon>
        <taxon>Caudoviricetes</taxon>
        <taxon>Carnodivirus</taxon>
        <taxon>Carnodivirus cd4-like</taxon>
    </lineage>
</organism>
<evidence type="ECO:0000313" key="2">
    <source>
        <dbReference type="Proteomes" id="UP000828872"/>
    </source>
</evidence>
<evidence type="ECO:0000313" key="1">
    <source>
        <dbReference type="EMBL" id="QXP45390.1"/>
    </source>
</evidence>
<keyword evidence="2" id="KW-1185">Reference proteome</keyword>
<dbReference type="EMBL" id="MZ399596">
    <property type="protein sequence ID" value="QXP45390.1"/>
    <property type="molecule type" value="Genomic_DNA"/>
</dbReference>
<dbReference type="Proteomes" id="UP000828872">
    <property type="component" value="Segment"/>
</dbReference>